<reference evidence="1 2" key="1">
    <citation type="submission" date="2019-05" db="EMBL/GenBank/DDBJ databases">
        <title>Another draft genome of Portunus trituberculatus and its Hox gene families provides insights of decapod evolution.</title>
        <authorList>
            <person name="Jeong J.-H."/>
            <person name="Song I."/>
            <person name="Kim S."/>
            <person name="Choi T."/>
            <person name="Kim D."/>
            <person name="Ryu S."/>
            <person name="Kim W."/>
        </authorList>
    </citation>
    <scope>NUCLEOTIDE SEQUENCE [LARGE SCALE GENOMIC DNA]</scope>
    <source>
        <tissue evidence="1">Muscle</tissue>
    </source>
</reference>
<evidence type="ECO:0000313" key="2">
    <source>
        <dbReference type="Proteomes" id="UP000324222"/>
    </source>
</evidence>
<sequence length="166" mass="18653">MTHTSRHHHHHHYLRCARWAASLAVSCVGVMKGRSDDTTACRLIAASHTSTADTTFCTRPALTSPTPAPRRFMLRDAGKNVRLGQQKCSENGNAVLSEGTDRVSGGRGKGKKNPLICDGHEVLIHSQQVQNYQKKKKSFILKREHDERLNLRKNRHHISKHANTHL</sequence>
<name>A0A5B7CS17_PORTR</name>
<dbReference type="EMBL" id="VSRR010000222">
    <property type="protein sequence ID" value="MPC12557.1"/>
    <property type="molecule type" value="Genomic_DNA"/>
</dbReference>
<dbReference type="AlphaFoldDB" id="A0A5B7CS17"/>
<evidence type="ECO:0000313" key="1">
    <source>
        <dbReference type="EMBL" id="MPC12557.1"/>
    </source>
</evidence>
<proteinExistence type="predicted"/>
<keyword evidence="2" id="KW-1185">Reference proteome</keyword>
<dbReference type="Proteomes" id="UP000324222">
    <property type="component" value="Unassembled WGS sequence"/>
</dbReference>
<comment type="caution">
    <text evidence="1">The sequence shown here is derived from an EMBL/GenBank/DDBJ whole genome shotgun (WGS) entry which is preliminary data.</text>
</comment>
<organism evidence="1 2">
    <name type="scientific">Portunus trituberculatus</name>
    <name type="common">Swimming crab</name>
    <name type="synonym">Neptunus trituberculatus</name>
    <dbReference type="NCBI Taxonomy" id="210409"/>
    <lineage>
        <taxon>Eukaryota</taxon>
        <taxon>Metazoa</taxon>
        <taxon>Ecdysozoa</taxon>
        <taxon>Arthropoda</taxon>
        <taxon>Crustacea</taxon>
        <taxon>Multicrustacea</taxon>
        <taxon>Malacostraca</taxon>
        <taxon>Eumalacostraca</taxon>
        <taxon>Eucarida</taxon>
        <taxon>Decapoda</taxon>
        <taxon>Pleocyemata</taxon>
        <taxon>Brachyura</taxon>
        <taxon>Eubrachyura</taxon>
        <taxon>Portunoidea</taxon>
        <taxon>Portunidae</taxon>
        <taxon>Portuninae</taxon>
        <taxon>Portunus</taxon>
    </lineage>
</organism>
<gene>
    <name evidence="1" type="ORF">E2C01_005255</name>
</gene>
<protein>
    <submittedName>
        <fullName evidence="1">Uncharacterized protein</fullName>
    </submittedName>
</protein>
<accession>A0A5B7CS17</accession>